<reference evidence="1 2" key="1">
    <citation type="submission" date="2017-04" db="EMBL/GenBank/DDBJ databases">
        <title>High diversity of culturable Acinetobacter species in natural soil and water ecosystems.</title>
        <authorList>
            <person name="Nemec A."/>
            <person name="Radolfova-Krizova L."/>
        </authorList>
    </citation>
    <scope>NUCLEOTIDE SEQUENCE [LARGE SCALE GENOMIC DNA]</scope>
    <source>
        <strain evidence="1 2">ANC 4999</strain>
    </source>
</reference>
<dbReference type="RefSeq" id="WP_086203404.1">
    <property type="nucleotide sequence ID" value="NZ_NEGB01000003.1"/>
</dbReference>
<sequence>MEVVAYLHNADLLLEDERGVAVIGGSHYVLSLGDKVIIQQMIDEHTQLYQVQISFACAEHAMLHTDEIQMKFEGCREQFKQYQQNTTVH</sequence>
<dbReference type="EMBL" id="NEGB01000003">
    <property type="protein sequence ID" value="OTG66066.1"/>
    <property type="molecule type" value="Genomic_DNA"/>
</dbReference>
<dbReference type="OrthoDB" id="6710695at2"/>
<evidence type="ECO:0000313" key="1">
    <source>
        <dbReference type="EMBL" id="OTG66066.1"/>
    </source>
</evidence>
<dbReference type="AlphaFoldDB" id="A0A1Y3CKC7"/>
<protein>
    <submittedName>
        <fullName evidence="1">Uncharacterized protein</fullName>
    </submittedName>
</protein>
<proteinExistence type="predicted"/>
<dbReference type="STRING" id="1977882.B9T28_07700"/>
<dbReference type="Proteomes" id="UP000242765">
    <property type="component" value="Unassembled WGS sequence"/>
</dbReference>
<keyword evidence="2" id="KW-1185">Reference proteome</keyword>
<evidence type="ECO:0000313" key="2">
    <source>
        <dbReference type="Proteomes" id="UP000242765"/>
    </source>
</evidence>
<name>A0A1Y3CKC7_9GAMM</name>
<organism evidence="1 2">
    <name type="scientific">Acinetobacter silvestris</name>
    <dbReference type="NCBI Taxonomy" id="1977882"/>
    <lineage>
        <taxon>Bacteria</taxon>
        <taxon>Pseudomonadati</taxon>
        <taxon>Pseudomonadota</taxon>
        <taxon>Gammaproteobacteria</taxon>
        <taxon>Moraxellales</taxon>
        <taxon>Moraxellaceae</taxon>
        <taxon>Acinetobacter</taxon>
    </lineage>
</organism>
<comment type="caution">
    <text evidence="1">The sequence shown here is derived from an EMBL/GenBank/DDBJ whole genome shotgun (WGS) entry which is preliminary data.</text>
</comment>
<accession>A0A1Y3CKC7</accession>
<gene>
    <name evidence="1" type="ORF">B9T28_07700</name>
</gene>